<dbReference type="eggNOG" id="COG1266">
    <property type="taxonomic scope" value="Bacteria"/>
</dbReference>
<dbReference type="Pfam" id="PF02517">
    <property type="entry name" value="Rce1-like"/>
    <property type="match status" value="1"/>
</dbReference>
<dbReference type="RefSeq" id="WP_036181950.1">
    <property type="nucleotide sequence ID" value="NZ_AVDA01000001.1"/>
</dbReference>
<keyword evidence="1" id="KW-1133">Transmembrane helix</keyword>
<evidence type="ECO:0000313" key="4">
    <source>
        <dbReference type="Proteomes" id="UP000030416"/>
    </source>
</evidence>
<keyword evidence="3" id="KW-0645">Protease</keyword>
<keyword evidence="1" id="KW-0472">Membrane</keyword>
<keyword evidence="1" id="KW-0812">Transmembrane</keyword>
<proteinExistence type="predicted"/>
<feature type="transmembrane region" description="Helical" evidence="1">
    <location>
        <begin position="135"/>
        <end position="152"/>
    </location>
</feature>
<evidence type="ECO:0000256" key="1">
    <source>
        <dbReference type="SAM" id="Phobius"/>
    </source>
</evidence>
<evidence type="ECO:0000313" key="3">
    <source>
        <dbReference type="EMBL" id="KGR80530.1"/>
    </source>
</evidence>
<feature type="transmembrane region" description="Helical" evidence="1">
    <location>
        <begin position="106"/>
        <end position="123"/>
    </location>
</feature>
<keyword evidence="3" id="KW-0378">Hydrolase</keyword>
<sequence>MKKHKKLILLLLSLVFFYAVIYYSFEESEIFWYLYPFIILIGVAISFLSAEQKDELSIWKCLIYGIGYGVILYGITRLFYTILKLVSNEFSISITKYISTFGPSNIWHYLLLIFIIIVGEEIFWRGFIQETIKSWTSPLLSIVLTSLLFAGPFILSGYFSYGLLTFIVGLLLGLIYEWKKSIPLTIVAHEVYILLLFLLIPFF</sequence>
<dbReference type="STRING" id="1384049.CD29_01160"/>
<dbReference type="InterPro" id="IPR003675">
    <property type="entry name" value="Rce1/LyrA-like_dom"/>
</dbReference>
<feature type="transmembrane region" description="Helical" evidence="1">
    <location>
        <begin position="62"/>
        <end position="86"/>
    </location>
</feature>
<accession>A0A0A3IAL9</accession>
<organism evidence="3 4">
    <name type="scientific">Ureibacillus manganicus DSM 26584</name>
    <dbReference type="NCBI Taxonomy" id="1384049"/>
    <lineage>
        <taxon>Bacteria</taxon>
        <taxon>Bacillati</taxon>
        <taxon>Bacillota</taxon>
        <taxon>Bacilli</taxon>
        <taxon>Bacillales</taxon>
        <taxon>Caryophanaceae</taxon>
        <taxon>Ureibacillus</taxon>
    </lineage>
</organism>
<comment type="caution">
    <text evidence="3">The sequence shown here is derived from an EMBL/GenBank/DDBJ whole genome shotgun (WGS) entry which is preliminary data.</text>
</comment>
<dbReference type="OrthoDB" id="1903300at2"/>
<feature type="domain" description="CAAX prenyl protease 2/Lysostaphin resistance protein A-like" evidence="2">
    <location>
        <begin position="104"/>
        <end position="190"/>
    </location>
</feature>
<keyword evidence="4" id="KW-1185">Reference proteome</keyword>
<dbReference type="Proteomes" id="UP000030416">
    <property type="component" value="Unassembled WGS sequence"/>
</dbReference>
<protein>
    <submittedName>
        <fullName evidence="3">CAAX protease</fullName>
    </submittedName>
</protein>
<feature type="transmembrane region" description="Helical" evidence="1">
    <location>
        <begin position="183"/>
        <end position="202"/>
    </location>
</feature>
<reference evidence="3 4" key="1">
    <citation type="submission" date="2014-02" db="EMBL/GenBank/DDBJ databases">
        <title>Draft genome sequence of Lysinibacillus manganicus DSM 26584T.</title>
        <authorList>
            <person name="Zhang F."/>
            <person name="Wang G."/>
            <person name="Zhang L."/>
        </authorList>
    </citation>
    <scope>NUCLEOTIDE SEQUENCE [LARGE SCALE GENOMIC DNA]</scope>
    <source>
        <strain evidence="3 4">DSM 26584</strain>
    </source>
</reference>
<feature type="transmembrane region" description="Helical" evidence="1">
    <location>
        <begin position="7"/>
        <end position="25"/>
    </location>
</feature>
<dbReference type="GO" id="GO:0006508">
    <property type="term" value="P:proteolysis"/>
    <property type="evidence" value="ECO:0007669"/>
    <property type="project" value="UniProtKB-KW"/>
</dbReference>
<feature type="transmembrane region" description="Helical" evidence="1">
    <location>
        <begin position="158"/>
        <end position="176"/>
    </location>
</feature>
<feature type="transmembrane region" description="Helical" evidence="1">
    <location>
        <begin position="31"/>
        <end position="50"/>
    </location>
</feature>
<evidence type="ECO:0000259" key="2">
    <source>
        <dbReference type="Pfam" id="PF02517"/>
    </source>
</evidence>
<dbReference type="EMBL" id="JPVN01000001">
    <property type="protein sequence ID" value="KGR80530.1"/>
    <property type="molecule type" value="Genomic_DNA"/>
</dbReference>
<gene>
    <name evidence="3" type="ORF">CD29_01160</name>
</gene>
<dbReference type="AlphaFoldDB" id="A0A0A3IAL9"/>
<name>A0A0A3IAL9_9BACL</name>
<dbReference type="GO" id="GO:0004175">
    <property type="term" value="F:endopeptidase activity"/>
    <property type="evidence" value="ECO:0007669"/>
    <property type="project" value="UniProtKB-ARBA"/>
</dbReference>
<dbReference type="GO" id="GO:0080120">
    <property type="term" value="P:CAAX-box protein maturation"/>
    <property type="evidence" value="ECO:0007669"/>
    <property type="project" value="UniProtKB-ARBA"/>
</dbReference>